<evidence type="ECO:0000256" key="5">
    <source>
        <dbReference type="ARBA" id="ARBA00022454"/>
    </source>
</evidence>
<dbReference type="PANTHER" id="PTHR45916:SF1">
    <property type="entry name" value="STRUCTURAL MAINTENANCE OF CHROMOSOMES PROTEIN 5"/>
    <property type="match status" value="1"/>
</dbReference>
<dbReference type="OrthoDB" id="10254973at2759"/>
<dbReference type="GO" id="GO:0005634">
    <property type="term" value="C:nucleus"/>
    <property type="evidence" value="ECO:0007669"/>
    <property type="project" value="UniProtKB-SubCell"/>
</dbReference>
<keyword evidence="8 10" id="KW-0175">Coiled coil</keyword>
<dbReference type="Pfam" id="PF02463">
    <property type="entry name" value="SMC_N"/>
    <property type="match status" value="1"/>
</dbReference>
<organism evidence="13 14">
    <name type="scientific">Cryphonectria parasitica (strain ATCC 38755 / EP155)</name>
    <dbReference type="NCBI Taxonomy" id="660469"/>
    <lineage>
        <taxon>Eukaryota</taxon>
        <taxon>Fungi</taxon>
        <taxon>Dikarya</taxon>
        <taxon>Ascomycota</taxon>
        <taxon>Pezizomycotina</taxon>
        <taxon>Sordariomycetes</taxon>
        <taxon>Sordariomycetidae</taxon>
        <taxon>Diaporthales</taxon>
        <taxon>Cryphonectriaceae</taxon>
        <taxon>Cryphonectria-Endothia species complex</taxon>
        <taxon>Cryphonectria</taxon>
    </lineage>
</organism>
<dbReference type="GO" id="GO:0000724">
    <property type="term" value="P:double-strand break repair via homologous recombination"/>
    <property type="evidence" value="ECO:0007669"/>
    <property type="project" value="TreeGrafter"/>
</dbReference>
<evidence type="ECO:0000256" key="3">
    <source>
        <dbReference type="ARBA" id="ARBA00010171"/>
    </source>
</evidence>
<dbReference type="FunFam" id="3.40.50.300:FF:001301">
    <property type="entry name" value="Structural maintenance of chromosomes 5"/>
    <property type="match status" value="1"/>
</dbReference>
<dbReference type="GO" id="GO:0003697">
    <property type="term" value="F:single-stranded DNA binding"/>
    <property type="evidence" value="ECO:0007669"/>
    <property type="project" value="TreeGrafter"/>
</dbReference>
<gene>
    <name evidence="13" type="ORF">M406DRAFT_44410</name>
</gene>
<feature type="domain" description="RecF/RecN/SMC N-terminal" evidence="12">
    <location>
        <begin position="62"/>
        <end position="1040"/>
    </location>
</feature>
<evidence type="ECO:0000256" key="8">
    <source>
        <dbReference type="ARBA" id="ARBA00023054"/>
    </source>
</evidence>
<feature type="coiled-coil region" evidence="10">
    <location>
        <begin position="779"/>
        <end position="830"/>
    </location>
</feature>
<dbReference type="RefSeq" id="XP_040779726.1">
    <property type="nucleotide sequence ID" value="XM_040924245.1"/>
</dbReference>
<dbReference type="PANTHER" id="PTHR45916">
    <property type="entry name" value="STRUCTURAL MAINTENANCE OF CHROMOSOMES PROTEIN 5"/>
    <property type="match status" value="1"/>
</dbReference>
<keyword evidence="6" id="KW-0547">Nucleotide-binding</keyword>
<dbReference type="GO" id="GO:0005524">
    <property type="term" value="F:ATP binding"/>
    <property type="evidence" value="ECO:0007669"/>
    <property type="project" value="UniProtKB-KW"/>
</dbReference>
<dbReference type="Gene3D" id="3.40.50.300">
    <property type="entry name" value="P-loop containing nucleotide triphosphate hydrolases"/>
    <property type="match status" value="2"/>
</dbReference>
<keyword evidence="9" id="KW-0539">Nucleus</keyword>
<evidence type="ECO:0000313" key="14">
    <source>
        <dbReference type="Proteomes" id="UP000803844"/>
    </source>
</evidence>
<sequence length="1089" mass="125200">MRLRGGRGAPAHLETEDDEELEDEDTGDEFRSFTAASISSHRTNGHSTINGSSTPDFAPGAIVRVMVENFVTYEKAEFLPGPNLNMVIGPNGTGKSSLVCAICLGLAFPASTLGRSTSFGDFVKHGKEHAIVEVELQRRPQDRKNYVFRLQINREDNTRQFWLNGHPCKLADVKLRMKELRIQIDNLCQFLPQDRVAEFAGLNPVDLLTRTLQAAAPEEVIKQQEELRTLFGQQKESQHSLDTQLESLRSMHTRQEGLQGDVDRLREREQIRRVIKDLQDSRLIVHYNEKKALFEQIKEQRKRARQQQRRLEEMSAPSLEAVNLKQEYKAKIDVALRARRRRLMQAEEAADKALEAVQQVEESTKLLEAEKAADAGSMVTHRQAVSAQRTKITKLEGQYKNGRDIEAKFNPAEWNHKIRECTNRIKNEFWEKLRELDTTRNDILDRGKAKRTQVKAIQEEIESLNSQEGQRLVQLRRIDREVATAYQWLQEHQSEFEKEVFGPPMLSCSVKDRRYSNHIQMCLQRDDFLCFIAQTRADHGKLTEQFFKKMNLAVPVRTIMADLTAFKPPVPREGLQGLGLDGYAIDYLEGPDPVLAMLCSEKKLHLTGLALKEISEQQYQRITDGEVINSFATGNTYHRTTRCREYGPGATSTVTTTIRPGRFWGDEPLDVAARTKLEQDLEVCARELEELKQQFNEVKTQQSDIDNESKEEQKRLKNLEGLREQLEQAKQRVLSYDAKFKKMAHKKAKIVLEHQKQLKTLREASQAVLAAQTRHIEANSDLEALKERNKGIVQQLEEERKKLEELVRRVDEVKAEARNAQTAIRELLTIPDTDGEMDIERRDYLVRFSEGKTLEGVAEDIQVENSKLELIHDADPGLLRDFEKRAKDIKRQQAEIEKRQAALDKLKEEIQEKRQNWEPSLDEIVRRINDAFSYNFEQINCAGEVGVHKDEDFDKWAIEIKVKFRENETLQKLDQHRQSGGERAVSTIFYLMSLQAMAQAPFRVVDEINQGMDPRNERLVHERMVEIACKEHTSQYFLITPKLLPGLRYDERMKVMCIASGEHMPADGGKMDFAKCASIKKRLLAAASA</sequence>
<keyword evidence="5" id="KW-0158">Chromosome</keyword>
<dbReference type="Proteomes" id="UP000803844">
    <property type="component" value="Unassembled WGS sequence"/>
</dbReference>
<evidence type="ECO:0000256" key="9">
    <source>
        <dbReference type="ARBA" id="ARBA00023242"/>
    </source>
</evidence>
<feature type="coiled-coil region" evidence="10">
    <location>
        <begin position="879"/>
        <end position="916"/>
    </location>
</feature>
<comment type="subcellular location">
    <subcellularLocation>
        <location evidence="2">Chromosome</location>
    </subcellularLocation>
    <subcellularLocation>
        <location evidence="1">Nucleus</location>
    </subcellularLocation>
</comment>
<proteinExistence type="inferred from homology"/>
<evidence type="ECO:0000256" key="7">
    <source>
        <dbReference type="ARBA" id="ARBA00022840"/>
    </source>
</evidence>
<dbReference type="EMBL" id="MU032345">
    <property type="protein sequence ID" value="KAF3768765.1"/>
    <property type="molecule type" value="Genomic_DNA"/>
</dbReference>
<evidence type="ECO:0000256" key="2">
    <source>
        <dbReference type="ARBA" id="ARBA00004286"/>
    </source>
</evidence>
<keyword evidence="7" id="KW-0067">ATP-binding</keyword>
<evidence type="ECO:0000256" key="1">
    <source>
        <dbReference type="ARBA" id="ARBA00004123"/>
    </source>
</evidence>
<comment type="similarity">
    <text evidence="3">Belongs to the SMC family. SMC5 subfamily.</text>
</comment>
<feature type="region of interest" description="Disordered" evidence="11">
    <location>
        <begin position="1"/>
        <end position="28"/>
    </location>
</feature>
<name>A0A9P4Y9Z4_CRYP1</name>
<dbReference type="AlphaFoldDB" id="A0A9P4Y9Z4"/>
<feature type="compositionally biased region" description="Acidic residues" evidence="11">
    <location>
        <begin position="15"/>
        <end position="27"/>
    </location>
</feature>
<dbReference type="InterPro" id="IPR027417">
    <property type="entry name" value="P-loop_NTPase"/>
</dbReference>
<dbReference type="InterPro" id="IPR003395">
    <property type="entry name" value="RecF/RecN/SMC_N"/>
</dbReference>
<accession>A0A9P4Y9Z4</accession>
<protein>
    <recommendedName>
        <fullName evidence="4">Structural maintenance of chromosomes protein 5</fullName>
    </recommendedName>
</protein>
<evidence type="ECO:0000256" key="11">
    <source>
        <dbReference type="SAM" id="MobiDB-lite"/>
    </source>
</evidence>
<evidence type="ECO:0000256" key="10">
    <source>
        <dbReference type="SAM" id="Coils"/>
    </source>
</evidence>
<feature type="coiled-coil region" evidence="10">
    <location>
        <begin position="674"/>
        <end position="739"/>
    </location>
</feature>
<evidence type="ECO:0000313" key="13">
    <source>
        <dbReference type="EMBL" id="KAF3768765.1"/>
    </source>
</evidence>
<dbReference type="SUPFAM" id="SSF52540">
    <property type="entry name" value="P-loop containing nucleoside triphosphate hydrolases"/>
    <property type="match status" value="1"/>
</dbReference>
<comment type="caution">
    <text evidence="13">The sequence shown here is derived from an EMBL/GenBank/DDBJ whole genome shotgun (WGS) entry which is preliminary data.</text>
</comment>
<reference evidence="13" key="1">
    <citation type="journal article" date="2020" name="Phytopathology">
        <title>Genome sequence of the chestnut blight fungus Cryphonectria parasitica EP155: A fundamental resource for an archetypical invasive plant pathogen.</title>
        <authorList>
            <person name="Crouch J.A."/>
            <person name="Dawe A."/>
            <person name="Aerts A."/>
            <person name="Barry K."/>
            <person name="Churchill A.C.L."/>
            <person name="Grimwood J."/>
            <person name="Hillman B."/>
            <person name="Milgroom M.G."/>
            <person name="Pangilinan J."/>
            <person name="Smith M."/>
            <person name="Salamov A."/>
            <person name="Schmutz J."/>
            <person name="Yadav J."/>
            <person name="Grigoriev I.V."/>
            <person name="Nuss D."/>
        </authorList>
    </citation>
    <scope>NUCLEOTIDE SEQUENCE</scope>
    <source>
        <strain evidence="13">EP155</strain>
    </source>
</reference>
<evidence type="ECO:0000256" key="6">
    <source>
        <dbReference type="ARBA" id="ARBA00022741"/>
    </source>
</evidence>
<dbReference type="GO" id="GO:0030915">
    <property type="term" value="C:Smc5-Smc6 complex"/>
    <property type="evidence" value="ECO:0007669"/>
    <property type="project" value="TreeGrafter"/>
</dbReference>
<feature type="coiled-coil region" evidence="10">
    <location>
        <begin position="287"/>
        <end position="370"/>
    </location>
</feature>
<keyword evidence="14" id="KW-1185">Reference proteome</keyword>
<dbReference type="GeneID" id="63841374"/>
<evidence type="ECO:0000259" key="12">
    <source>
        <dbReference type="Pfam" id="PF02463"/>
    </source>
</evidence>
<evidence type="ECO:0000256" key="4">
    <source>
        <dbReference type="ARBA" id="ARBA00018687"/>
    </source>
</evidence>